<protein>
    <submittedName>
        <fullName evidence="2">Uncharacterized protein</fullName>
    </submittedName>
</protein>
<gene>
    <name evidence="2" type="ORF">E2C01_067229</name>
</gene>
<dbReference type="AlphaFoldDB" id="A0A5B7HT74"/>
<keyword evidence="3" id="KW-1185">Reference proteome</keyword>
<feature type="region of interest" description="Disordered" evidence="1">
    <location>
        <begin position="52"/>
        <end position="73"/>
    </location>
</feature>
<sequence length="154" mass="16320">MGECGVPLPGGGGFSRRQTVPVPRQEGGGLAWSARLTLGGAARKPLATCEAQPPRCGTAARRRHGQRHRDDGSADGEVVSLLLLLAMSGKQDTWPGGGGQGIAVGSGRAGARHLTVCLPDSHHAAHSHCINYVWRRCWRGTRPPEDSHKSLHSR</sequence>
<evidence type="ECO:0000256" key="1">
    <source>
        <dbReference type="SAM" id="MobiDB-lite"/>
    </source>
</evidence>
<proteinExistence type="predicted"/>
<feature type="region of interest" description="Disordered" evidence="1">
    <location>
        <begin position="1"/>
        <end position="27"/>
    </location>
</feature>
<organism evidence="2 3">
    <name type="scientific">Portunus trituberculatus</name>
    <name type="common">Swimming crab</name>
    <name type="synonym">Neptunus trituberculatus</name>
    <dbReference type="NCBI Taxonomy" id="210409"/>
    <lineage>
        <taxon>Eukaryota</taxon>
        <taxon>Metazoa</taxon>
        <taxon>Ecdysozoa</taxon>
        <taxon>Arthropoda</taxon>
        <taxon>Crustacea</taxon>
        <taxon>Multicrustacea</taxon>
        <taxon>Malacostraca</taxon>
        <taxon>Eumalacostraca</taxon>
        <taxon>Eucarida</taxon>
        <taxon>Decapoda</taxon>
        <taxon>Pleocyemata</taxon>
        <taxon>Brachyura</taxon>
        <taxon>Eubrachyura</taxon>
        <taxon>Portunoidea</taxon>
        <taxon>Portunidae</taxon>
        <taxon>Portuninae</taxon>
        <taxon>Portunus</taxon>
    </lineage>
</organism>
<evidence type="ECO:0000313" key="3">
    <source>
        <dbReference type="Proteomes" id="UP000324222"/>
    </source>
</evidence>
<dbReference type="Proteomes" id="UP000324222">
    <property type="component" value="Unassembled WGS sequence"/>
</dbReference>
<reference evidence="2 3" key="1">
    <citation type="submission" date="2019-05" db="EMBL/GenBank/DDBJ databases">
        <title>Another draft genome of Portunus trituberculatus and its Hox gene families provides insights of decapod evolution.</title>
        <authorList>
            <person name="Jeong J.-H."/>
            <person name="Song I."/>
            <person name="Kim S."/>
            <person name="Choi T."/>
            <person name="Kim D."/>
            <person name="Ryu S."/>
            <person name="Kim W."/>
        </authorList>
    </citation>
    <scope>NUCLEOTIDE SEQUENCE [LARGE SCALE GENOMIC DNA]</scope>
    <source>
        <tissue evidence="2">Muscle</tissue>
    </source>
</reference>
<comment type="caution">
    <text evidence="2">The sequence shown here is derived from an EMBL/GenBank/DDBJ whole genome shotgun (WGS) entry which is preliminary data.</text>
</comment>
<evidence type="ECO:0000313" key="2">
    <source>
        <dbReference type="EMBL" id="MPC72916.1"/>
    </source>
</evidence>
<dbReference type="EMBL" id="VSRR010035675">
    <property type="protein sequence ID" value="MPC72916.1"/>
    <property type="molecule type" value="Genomic_DNA"/>
</dbReference>
<name>A0A5B7HT74_PORTR</name>
<accession>A0A5B7HT74</accession>